<accession>A0A9W7KN94</accession>
<gene>
    <name evidence="6" type="ORF">DS843_29050</name>
</gene>
<evidence type="ECO:0000256" key="1">
    <source>
        <dbReference type="ARBA" id="ARBA00010873"/>
    </source>
</evidence>
<sequence>MVQLGVPAGAGTPGVARWRRPDHRGRRGGAAGVDDLGFFRIEQSFVTRSPLTTAGGAAAYQSGERFRCVLAAAAYQAGSCEAIDPAVRAMVTKQGLSLGPDTVFDYSGKRGVYASEIRHPSDAPAWCRQRSTLWGRVEAAERRRDAALALRYEAALSRTVPIDLSVRHLNGFVDRHLVARGLVVDTAIHLYGKPLDPRIPEAADQLARTIDPAWPILPVARVPNRPPVNGPHVLELPDGRLLVYQPHAHILASTRPLDGDGFGKKDRALWKRSFLIAARQGWEEACNAALHESGSALRVSQKSKWRRQRESGTAAADDRLLCQVPLGPAYHAVMGGRAAARGEHVMAHDWNAIVGELAQSRRLTPETQAARLAVALARIIQLEQKGVRFSVGPARTLRIEAPDGVVVGWQDRALWSGLQGAVADFLDARGQTGAEITVNQPAQPDTDSADEMQRLRASLEAVDAAVTLIATKTNQQNKPMVSSGDWGERVLTVARGAMAYAHSQKGSALLRERQARLAAAEGERLQAGRVTALERALEQGREERRLTEQSLAALRREREDDRHRTATLEESLHQAKLAAIAAGQRHTDLQHQHERSRGVLERVRTVLGGQIPDDRLVDTVVAVRQRADGIAADRDAAMAESGPSAKAERPVLAGIDVKTEPDRDAMVGWLDAQVRILGFELQGPPAVRIPQAIAILEAALSGRAAELERLRRERDQARVEAEGWRRAFWMLVRHAEQLLVKVGLSSGLGVWAKTAWRGLVAMVQPDRPPVAAGPVQSAGHPRSAPAAELGDTLSHPAPVAVENAAGRRATARRLQAVDRMTALADSTDEPGWSAISRILTGAESPIGVVDGGLRLAGRSAVAIAALEAKLATLDDRQLAACARATDDGVRLTDDPRLRLEYERASAVIDGAIERRRREWAPAAPAPGPKTPVPVADRPLDAIAPSPSPPSPPPVRERPPRVREDRER</sequence>
<dbReference type="Proteomes" id="UP000480854">
    <property type="component" value="Unassembled WGS sequence"/>
</dbReference>
<feature type="compositionally biased region" description="Basic residues" evidence="4">
    <location>
        <begin position="17"/>
        <end position="27"/>
    </location>
</feature>
<keyword evidence="2" id="KW-0184">Conjugation</keyword>
<keyword evidence="3" id="KW-0175">Coiled coil</keyword>
<evidence type="ECO:0000313" key="7">
    <source>
        <dbReference type="Proteomes" id="UP000480854"/>
    </source>
</evidence>
<dbReference type="InterPro" id="IPR005053">
    <property type="entry name" value="MobA_MobL"/>
</dbReference>
<keyword evidence="7" id="KW-1185">Reference proteome</keyword>
<feature type="coiled-coil region" evidence="3">
    <location>
        <begin position="530"/>
        <end position="557"/>
    </location>
</feature>
<feature type="region of interest" description="Disordered" evidence="4">
    <location>
        <begin position="1"/>
        <end position="29"/>
    </location>
</feature>
<comment type="similarity">
    <text evidence="1">Belongs to the MobA/MobL family.</text>
</comment>
<evidence type="ECO:0000259" key="5">
    <source>
        <dbReference type="Pfam" id="PF03389"/>
    </source>
</evidence>
<feature type="compositionally biased region" description="Low complexity" evidence="4">
    <location>
        <begin position="1"/>
        <end position="16"/>
    </location>
</feature>
<proteinExistence type="inferred from homology"/>
<feature type="domain" description="MobA/MobL protein" evidence="5">
    <location>
        <begin position="101"/>
        <end position="190"/>
    </location>
</feature>
<feature type="region of interest" description="Disordered" evidence="4">
    <location>
        <begin position="917"/>
        <end position="967"/>
    </location>
</feature>
<dbReference type="OrthoDB" id="1826980at2"/>
<evidence type="ECO:0000313" key="6">
    <source>
        <dbReference type="EMBL" id="KAA0675973.1"/>
    </source>
</evidence>
<feature type="coiled-coil region" evidence="3">
    <location>
        <begin position="693"/>
        <end position="727"/>
    </location>
</feature>
<name>A0A9W7KN94_9PROT</name>
<evidence type="ECO:0000256" key="3">
    <source>
        <dbReference type="SAM" id="Coils"/>
    </source>
</evidence>
<dbReference type="Gene3D" id="3.30.930.30">
    <property type="match status" value="1"/>
</dbReference>
<dbReference type="EMBL" id="QOKW01000045">
    <property type="protein sequence ID" value="KAA0675973.1"/>
    <property type="molecule type" value="Genomic_DNA"/>
</dbReference>
<evidence type="ECO:0000256" key="4">
    <source>
        <dbReference type="SAM" id="MobiDB-lite"/>
    </source>
</evidence>
<reference evidence="6 7" key="1">
    <citation type="submission" date="2018-07" db="EMBL/GenBank/DDBJ databases">
        <title>Genome sequence of Azospirillum sp. ATCC 49961.</title>
        <authorList>
            <person name="Sant'Anna F.H."/>
            <person name="Baldani J.I."/>
            <person name="Zilli J.E."/>
            <person name="Reis V.M."/>
            <person name="Hartmann A."/>
            <person name="Cruz L."/>
            <person name="de Souza E.M."/>
            <person name="de Oliveira Pedrosa F."/>
            <person name="Passaglia L.M.P."/>
        </authorList>
    </citation>
    <scope>NUCLEOTIDE SEQUENCE [LARGE SCALE GENOMIC DNA]</scope>
    <source>
        <strain evidence="6 7">ATCC 49961</strain>
    </source>
</reference>
<dbReference type="AlphaFoldDB" id="A0A9W7KN94"/>
<organism evidence="6 7">
    <name type="scientific">Roseomonas genomospecies 6</name>
    <dbReference type="NCBI Taxonomy" id="214106"/>
    <lineage>
        <taxon>Bacteria</taxon>
        <taxon>Pseudomonadati</taxon>
        <taxon>Pseudomonadota</taxon>
        <taxon>Alphaproteobacteria</taxon>
        <taxon>Acetobacterales</taxon>
        <taxon>Roseomonadaceae</taxon>
        <taxon>Roseomonas</taxon>
    </lineage>
</organism>
<comment type="caution">
    <text evidence="6">The sequence shown here is derived from an EMBL/GenBank/DDBJ whole genome shotgun (WGS) entry which is preliminary data.</text>
</comment>
<feature type="region of interest" description="Disordered" evidence="4">
    <location>
        <begin position="770"/>
        <end position="792"/>
    </location>
</feature>
<protein>
    <recommendedName>
        <fullName evidence="5">MobA/MobL protein domain-containing protein</fullName>
    </recommendedName>
</protein>
<dbReference type="Pfam" id="PF03389">
    <property type="entry name" value="MobA_MobL"/>
    <property type="match status" value="1"/>
</dbReference>
<feature type="compositionally biased region" description="Basic and acidic residues" evidence="4">
    <location>
        <begin position="954"/>
        <end position="967"/>
    </location>
</feature>
<evidence type="ECO:0000256" key="2">
    <source>
        <dbReference type="ARBA" id="ARBA00022971"/>
    </source>
</evidence>